<evidence type="ECO:0000259" key="2">
    <source>
        <dbReference type="Pfam" id="PF09835"/>
    </source>
</evidence>
<keyword evidence="1" id="KW-1133">Transmembrane helix</keyword>
<feature type="transmembrane region" description="Helical" evidence="1">
    <location>
        <begin position="70"/>
        <end position="91"/>
    </location>
</feature>
<sequence length="184" mass="20220">MSILKSKLGPWFNQKIVDPFLQILGRDAEPKQLAFSTALGLTLGIFPICGVTVFLCGLTLVLFGKHCHAASVMLSNFVATPIELSLMIPFLRLGEFITGSSHFALTTDALKKVLTGRASREVLLSIVHALLGWILAAPFILVALYFIFVPTFKYLIHKFRSTPSSPEAHLLIKPNLKVSRSRSA</sequence>
<feature type="domain" description="DUF2062" evidence="2">
    <location>
        <begin position="23"/>
        <end position="158"/>
    </location>
</feature>
<feature type="transmembrane region" description="Helical" evidence="1">
    <location>
        <begin position="122"/>
        <end position="148"/>
    </location>
</feature>
<evidence type="ECO:0000313" key="3">
    <source>
        <dbReference type="EMBL" id="KAK8921606.1"/>
    </source>
</evidence>
<proteinExistence type="predicted"/>
<dbReference type="Proteomes" id="UP001418222">
    <property type="component" value="Unassembled WGS sequence"/>
</dbReference>
<dbReference type="AlphaFoldDB" id="A0AAP0FX32"/>
<dbReference type="Pfam" id="PF09835">
    <property type="entry name" value="DUF2062"/>
    <property type="match status" value="1"/>
</dbReference>
<evidence type="ECO:0000256" key="1">
    <source>
        <dbReference type="SAM" id="Phobius"/>
    </source>
</evidence>
<keyword evidence="1" id="KW-0472">Membrane</keyword>
<evidence type="ECO:0000313" key="4">
    <source>
        <dbReference type="Proteomes" id="UP001418222"/>
    </source>
</evidence>
<accession>A0AAP0FX32</accession>
<keyword evidence="1" id="KW-0812">Transmembrane</keyword>
<dbReference type="EMBL" id="JBBWWQ010000018">
    <property type="protein sequence ID" value="KAK8921606.1"/>
    <property type="molecule type" value="Genomic_DNA"/>
</dbReference>
<feature type="transmembrane region" description="Helical" evidence="1">
    <location>
        <begin position="38"/>
        <end position="63"/>
    </location>
</feature>
<reference evidence="3 4" key="1">
    <citation type="journal article" date="2022" name="Nat. Plants">
        <title>Genomes of leafy and leafless Platanthera orchids illuminate the evolution of mycoheterotrophy.</title>
        <authorList>
            <person name="Li M.H."/>
            <person name="Liu K.W."/>
            <person name="Li Z."/>
            <person name="Lu H.C."/>
            <person name="Ye Q.L."/>
            <person name="Zhang D."/>
            <person name="Wang J.Y."/>
            <person name="Li Y.F."/>
            <person name="Zhong Z.M."/>
            <person name="Liu X."/>
            <person name="Yu X."/>
            <person name="Liu D.K."/>
            <person name="Tu X.D."/>
            <person name="Liu B."/>
            <person name="Hao Y."/>
            <person name="Liao X.Y."/>
            <person name="Jiang Y.T."/>
            <person name="Sun W.H."/>
            <person name="Chen J."/>
            <person name="Chen Y.Q."/>
            <person name="Ai Y."/>
            <person name="Zhai J.W."/>
            <person name="Wu S.S."/>
            <person name="Zhou Z."/>
            <person name="Hsiao Y.Y."/>
            <person name="Wu W.L."/>
            <person name="Chen Y.Y."/>
            <person name="Lin Y.F."/>
            <person name="Hsu J.L."/>
            <person name="Li C.Y."/>
            <person name="Wang Z.W."/>
            <person name="Zhao X."/>
            <person name="Zhong W.Y."/>
            <person name="Ma X.K."/>
            <person name="Ma L."/>
            <person name="Huang J."/>
            <person name="Chen G.Z."/>
            <person name="Huang M.Z."/>
            <person name="Huang L."/>
            <person name="Peng D.H."/>
            <person name="Luo Y.B."/>
            <person name="Zou S.Q."/>
            <person name="Chen S.P."/>
            <person name="Lan S."/>
            <person name="Tsai W.C."/>
            <person name="Van de Peer Y."/>
            <person name="Liu Z.J."/>
        </authorList>
    </citation>
    <scope>NUCLEOTIDE SEQUENCE [LARGE SCALE GENOMIC DNA]</scope>
    <source>
        <strain evidence="3">Lor287</strain>
    </source>
</reference>
<keyword evidence="4" id="KW-1185">Reference proteome</keyword>
<dbReference type="PANTHER" id="PTHR35102">
    <property type="entry name" value="E3 UBIQUITIN-PROTEIN LIGASE"/>
    <property type="match status" value="1"/>
</dbReference>
<dbReference type="InterPro" id="IPR018639">
    <property type="entry name" value="DUF2062"/>
</dbReference>
<gene>
    <name evidence="3" type="ORF">KSP39_PZI020112</name>
</gene>
<dbReference type="PANTHER" id="PTHR35102:SF1">
    <property type="entry name" value="E3 UBIQUITIN-PROTEIN LIGASE"/>
    <property type="match status" value="1"/>
</dbReference>
<organism evidence="3 4">
    <name type="scientific">Platanthera zijinensis</name>
    <dbReference type="NCBI Taxonomy" id="2320716"/>
    <lineage>
        <taxon>Eukaryota</taxon>
        <taxon>Viridiplantae</taxon>
        <taxon>Streptophyta</taxon>
        <taxon>Embryophyta</taxon>
        <taxon>Tracheophyta</taxon>
        <taxon>Spermatophyta</taxon>
        <taxon>Magnoliopsida</taxon>
        <taxon>Liliopsida</taxon>
        <taxon>Asparagales</taxon>
        <taxon>Orchidaceae</taxon>
        <taxon>Orchidoideae</taxon>
        <taxon>Orchideae</taxon>
        <taxon>Orchidinae</taxon>
        <taxon>Platanthera</taxon>
    </lineage>
</organism>
<name>A0AAP0FX32_9ASPA</name>
<comment type="caution">
    <text evidence="3">The sequence shown here is derived from an EMBL/GenBank/DDBJ whole genome shotgun (WGS) entry which is preliminary data.</text>
</comment>
<protein>
    <recommendedName>
        <fullName evidence="2">DUF2062 domain-containing protein</fullName>
    </recommendedName>
</protein>